<comment type="caution">
    <text evidence="3">The sequence shown here is derived from an EMBL/GenBank/DDBJ whole genome shotgun (WGS) entry which is preliminary data.</text>
</comment>
<accession>A0ABU0K2R5</accession>
<feature type="domain" description="Glycosyltransferase subfamily 4-like N-terminal" evidence="2">
    <location>
        <begin position="15"/>
        <end position="202"/>
    </location>
</feature>
<sequence>MRILLAYRSYLPHLGGVWTYIEQLRKGLEHKGHNVDVLAWHPSMRKYYLMRSEMSFETDQVKPLITNKVNAYYEQHFPQYDTWIRDLEINRYLFEAAAVHFNLSDYDVIHAQCVISARALSRVKPPETPLVTTIHSSLTNELFMRQGNNSKQLHKCFISSLEHLGPVSSDLCILPSHFLKNFTKTFDVPENKLKVVPYGIDIGNFLQRMNDHSNITATPNKMIIACPARLSFEKGHSDLLRALATLKDKNRNWVCWVIGDGEYKRELLRLTRKMSLQNHVLFLGKRDDVPALMKKADVIVLPSLLENLPFVVMEGQMSGTAVVASDAGGIPEMVKHGETGLLFATGSAQKLSENLLKVLENEALRKELAIKGKEWAIKQWPINQMINSTLIVYQQAKQNLLQNPVSTSYDIPDLKVVNILEKCHSLSN</sequence>
<dbReference type="EMBL" id="JAUSWM010000002">
    <property type="protein sequence ID" value="MDQ0482693.1"/>
    <property type="molecule type" value="Genomic_DNA"/>
</dbReference>
<keyword evidence="4" id="KW-1185">Reference proteome</keyword>
<organism evidence="3 4">
    <name type="scientific">Guptibacillus hwajinpoensis</name>
    <dbReference type="NCBI Taxonomy" id="208199"/>
    <lineage>
        <taxon>Bacteria</taxon>
        <taxon>Bacillati</taxon>
        <taxon>Bacillota</taxon>
        <taxon>Bacilli</taxon>
        <taxon>Bacillales</taxon>
        <taxon>Guptibacillaceae</taxon>
        <taxon>Guptibacillus</taxon>
    </lineage>
</organism>
<dbReference type="PANTHER" id="PTHR45947:SF3">
    <property type="entry name" value="SULFOQUINOVOSYL TRANSFERASE SQD2"/>
    <property type="match status" value="1"/>
</dbReference>
<dbReference type="GeneID" id="301325708"/>
<dbReference type="RefSeq" id="WP_301550459.1">
    <property type="nucleotide sequence ID" value="NZ_JAQRMZ010000001.1"/>
</dbReference>
<evidence type="ECO:0000259" key="1">
    <source>
        <dbReference type="Pfam" id="PF00534"/>
    </source>
</evidence>
<evidence type="ECO:0000313" key="4">
    <source>
        <dbReference type="Proteomes" id="UP001226720"/>
    </source>
</evidence>
<dbReference type="InterPro" id="IPR028098">
    <property type="entry name" value="Glyco_trans_4-like_N"/>
</dbReference>
<proteinExistence type="predicted"/>
<evidence type="ECO:0000313" key="3">
    <source>
        <dbReference type="EMBL" id="MDQ0482693.1"/>
    </source>
</evidence>
<dbReference type="Pfam" id="PF00534">
    <property type="entry name" value="Glycos_transf_1"/>
    <property type="match status" value="1"/>
</dbReference>
<name>A0ABU0K2R5_9BACL</name>
<dbReference type="Gene3D" id="3.40.50.2000">
    <property type="entry name" value="Glycogen Phosphorylase B"/>
    <property type="match status" value="2"/>
</dbReference>
<reference evidence="3" key="1">
    <citation type="submission" date="2023-07" db="EMBL/GenBank/DDBJ databases">
        <title>Genomic Encyclopedia of Type Strains, Phase IV (KMG-IV): sequencing the most valuable type-strain genomes for metagenomic binning, comparative biology and taxonomic classification.</title>
        <authorList>
            <person name="Goeker M."/>
        </authorList>
    </citation>
    <scope>NUCLEOTIDE SEQUENCE [LARGE SCALE GENOMIC DNA]</scope>
    <source>
        <strain evidence="3">JSM 076093</strain>
    </source>
</reference>
<evidence type="ECO:0000259" key="2">
    <source>
        <dbReference type="Pfam" id="PF13439"/>
    </source>
</evidence>
<dbReference type="SUPFAM" id="SSF53756">
    <property type="entry name" value="UDP-Glycosyltransferase/glycogen phosphorylase"/>
    <property type="match status" value="1"/>
</dbReference>
<dbReference type="InterPro" id="IPR050194">
    <property type="entry name" value="Glycosyltransferase_grp1"/>
</dbReference>
<feature type="domain" description="Glycosyl transferase family 1" evidence="1">
    <location>
        <begin position="216"/>
        <end position="375"/>
    </location>
</feature>
<protein>
    <submittedName>
        <fullName evidence="3">Glycosyltransferase involved in cell wall biosynthesis</fullName>
    </submittedName>
</protein>
<dbReference type="Pfam" id="PF13439">
    <property type="entry name" value="Glyco_transf_4"/>
    <property type="match status" value="1"/>
</dbReference>
<dbReference type="PANTHER" id="PTHR45947">
    <property type="entry name" value="SULFOQUINOVOSYL TRANSFERASE SQD2"/>
    <property type="match status" value="1"/>
</dbReference>
<gene>
    <name evidence="3" type="ORF">QO000_001662</name>
</gene>
<dbReference type="CDD" id="cd03801">
    <property type="entry name" value="GT4_PimA-like"/>
    <property type="match status" value="1"/>
</dbReference>
<dbReference type="Proteomes" id="UP001226720">
    <property type="component" value="Unassembled WGS sequence"/>
</dbReference>
<dbReference type="InterPro" id="IPR001296">
    <property type="entry name" value="Glyco_trans_1"/>
</dbReference>